<organism evidence="1 2">
    <name type="scientific">Potamilus streckersoni</name>
    <dbReference type="NCBI Taxonomy" id="2493646"/>
    <lineage>
        <taxon>Eukaryota</taxon>
        <taxon>Metazoa</taxon>
        <taxon>Spiralia</taxon>
        <taxon>Lophotrochozoa</taxon>
        <taxon>Mollusca</taxon>
        <taxon>Bivalvia</taxon>
        <taxon>Autobranchia</taxon>
        <taxon>Heteroconchia</taxon>
        <taxon>Palaeoheterodonta</taxon>
        <taxon>Unionida</taxon>
        <taxon>Unionoidea</taxon>
        <taxon>Unionidae</taxon>
        <taxon>Ambleminae</taxon>
        <taxon>Lampsilini</taxon>
        <taxon>Potamilus</taxon>
    </lineage>
</organism>
<reference evidence="1" key="3">
    <citation type="submission" date="2023-05" db="EMBL/GenBank/DDBJ databases">
        <authorList>
            <person name="Smith C.H."/>
        </authorList>
    </citation>
    <scope>NUCLEOTIDE SEQUENCE</scope>
    <source>
        <strain evidence="1">CHS0354</strain>
        <tissue evidence="1">Mantle</tissue>
    </source>
</reference>
<keyword evidence="2" id="KW-1185">Reference proteome</keyword>
<reference evidence="1" key="2">
    <citation type="journal article" date="2021" name="Genome Biol. Evol.">
        <title>Developing a high-quality reference genome for a parasitic bivalve with doubly uniparental inheritance (Bivalvia: Unionida).</title>
        <authorList>
            <person name="Smith C.H."/>
        </authorList>
    </citation>
    <scope>NUCLEOTIDE SEQUENCE</scope>
    <source>
        <strain evidence="1">CHS0354</strain>
        <tissue evidence="1">Mantle</tissue>
    </source>
</reference>
<dbReference type="AlphaFoldDB" id="A0AAE0TDK7"/>
<reference evidence="1" key="1">
    <citation type="journal article" date="2021" name="Genome Biol. Evol.">
        <title>A High-Quality Reference Genome for a Parasitic Bivalve with Doubly Uniparental Inheritance (Bivalvia: Unionida).</title>
        <authorList>
            <person name="Smith C.H."/>
        </authorList>
    </citation>
    <scope>NUCLEOTIDE SEQUENCE</scope>
    <source>
        <strain evidence="1">CHS0354</strain>
    </source>
</reference>
<dbReference type="EMBL" id="JAEAOA010002070">
    <property type="protein sequence ID" value="KAK3608394.1"/>
    <property type="molecule type" value="Genomic_DNA"/>
</dbReference>
<name>A0AAE0TDK7_9BIVA</name>
<protein>
    <submittedName>
        <fullName evidence="1">Uncharacterized protein</fullName>
    </submittedName>
</protein>
<accession>A0AAE0TDK7</accession>
<evidence type="ECO:0000313" key="2">
    <source>
        <dbReference type="Proteomes" id="UP001195483"/>
    </source>
</evidence>
<proteinExistence type="predicted"/>
<comment type="caution">
    <text evidence="1">The sequence shown here is derived from an EMBL/GenBank/DDBJ whole genome shotgun (WGS) entry which is preliminary data.</text>
</comment>
<dbReference type="Proteomes" id="UP001195483">
    <property type="component" value="Unassembled WGS sequence"/>
</dbReference>
<evidence type="ECO:0000313" key="1">
    <source>
        <dbReference type="EMBL" id="KAK3608394.1"/>
    </source>
</evidence>
<sequence>MQLKENNQPLEAWQVYHSNCNFREREATLKSYQKQSFSQRTAVTSASSVTKFGRGPSQFILYCIEFYTSIKEDFWLLRVS</sequence>
<gene>
    <name evidence="1" type="ORF">CHS0354_035391</name>
</gene>